<keyword evidence="12" id="KW-0175">Coiled coil</keyword>
<evidence type="ECO:0000256" key="3">
    <source>
        <dbReference type="ARBA" id="ARBA00022527"/>
    </source>
</evidence>
<feature type="coiled-coil region" evidence="12">
    <location>
        <begin position="1080"/>
        <end position="1147"/>
    </location>
</feature>
<gene>
    <name evidence="14" type="ORF">PECUL_23A059734</name>
</gene>
<keyword evidence="8 11" id="KW-0067">ATP-binding</keyword>
<evidence type="ECO:0000256" key="1">
    <source>
        <dbReference type="ARBA" id="ARBA00008874"/>
    </source>
</evidence>
<dbReference type="PROSITE" id="PS00107">
    <property type="entry name" value="PROTEIN_KINASE_ATP"/>
    <property type="match status" value="1"/>
</dbReference>
<keyword evidence="7 14" id="KW-0418">Kinase</keyword>
<evidence type="ECO:0000313" key="15">
    <source>
        <dbReference type="Proteomes" id="UP001295444"/>
    </source>
</evidence>
<dbReference type="PROSITE" id="PS50011">
    <property type="entry name" value="PROTEIN_KINASE_DOM"/>
    <property type="match status" value="1"/>
</dbReference>
<evidence type="ECO:0000256" key="11">
    <source>
        <dbReference type="PROSITE-ProRule" id="PRU10141"/>
    </source>
</evidence>
<evidence type="ECO:0000256" key="4">
    <source>
        <dbReference type="ARBA" id="ARBA00022553"/>
    </source>
</evidence>
<dbReference type="Gene3D" id="3.30.200.20">
    <property type="entry name" value="Phosphorylase Kinase, domain 1"/>
    <property type="match status" value="1"/>
</dbReference>
<comment type="catalytic activity">
    <reaction evidence="10">
        <text>L-seryl-[protein] + ATP = O-phospho-L-seryl-[protein] + ADP + H(+)</text>
        <dbReference type="Rhea" id="RHEA:17989"/>
        <dbReference type="Rhea" id="RHEA-COMP:9863"/>
        <dbReference type="Rhea" id="RHEA-COMP:11604"/>
        <dbReference type="ChEBI" id="CHEBI:15378"/>
        <dbReference type="ChEBI" id="CHEBI:29999"/>
        <dbReference type="ChEBI" id="CHEBI:30616"/>
        <dbReference type="ChEBI" id="CHEBI:83421"/>
        <dbReference type="ChEBI" id="CHEBI:456216"/>
        <dbReference type="EC" id="2.7.11.1"/>
    </reaction>
</comment>
<keyword evidence="6 11" id="KW-0547">Nucleotide-binding</keyword>
<dbReference type="PANTHER" id="PTHR46538:SF5">
    <property type="entry name" value="NON-SPECIFIC SERINE_THREONINE PROTEIN KINASE"/>
    <property type="match status" value="1"/>
</dbReference>
<comment type="catalytic activity">
    <reaction evidence="9">
        <text>L-threonyl-[protein] + ATP = O-phospho-L-threonyl-[protein] + ADP + H(+)</text>
        <dbReference type="Rhea" id="RHEA:46608"/>
        <dbReference type="Rhea" id="RHEA-COMP:11060"/>
        <dbReference type="Rhea" id="RHEA-COMP:11605"/>
        <dbReference type="ChEBI" id="CHEBI:15378"/>
        <dbReference type="ChEBI" id="CHEBI:30013"/>
        <dbReference type="ChEBI" id="CHEBI:30616"/>
        <dbReference type="ChEBI" id="CHEBI:61977"/>
        <dbReference type="ChEBI" id="CHEBI:456216"/>
        <dbReference type="EC" id="2.7.11.1"/>
    </reaction>
</comment>
<evidence type="ECO:0000256" key="12">
    <source>
        <dbReference type="SAM" id="Coils"/>
    </source>
</evidence>
<dbReference type="Gene3D" id="1.10.510.10">
    <property type="entry name" value="Transferase(Phosphotransferase) domain 1"/>
    <property type="match status" value="1"/>
</dbReference>
<dbReference type="EMBL" id="OW240914">
    <property type="protein sequence ID" value="CAH2274827.1"/>
    <property type="molecule type" value="Genomic_DNA"/>
</dbReference>
<dbReference type="FunFam" id="1.10.510.10:FF:001298">
    <property type="entry name" value="STE20-like kinase"/>
    <property type="match status" value="1"/>
</dbReference>
<accession>A0AAD1RQ30</accession>
<reference evidence="14" key="1">
    <citation type="submission" date="2022-03" db="EMBL/GenBank/DDBJ databases">
        <authorList>
            <person name="Alioto T."/>
            <person name="Alioto T."/>
            <person name="Gomez Garrido J."/>
        </authorList>
    </citation>
    <scope>NUCLEOTIDE SEQUENCE</scope>
</reference>
<dbReference type="SUPFAM" id="SSF56112">
    <property type="entry name" value="Protein kinase-like (PK-like)"/>
    <property type="match status" value="1"/>
</dbReference>
<dbReference type="InterPro" id="IPR022165">
    <property type="entry name" value="PKK"/>
</dbReference>
<dbReference type="InterPro" id="IPR011009">
    <property type="entry name" value="Kinase-like_dom_sf"/>
</dbReference>
<dbReference type="InterPro" id="IPR008271">
    <property type="entry name" value="Ser/Thr_kinase_AS"/>
</dbReference>
<keyword evidence="3" id="KW-0723">Serine/threonine-protein kinase</keyword>
<dbReference type="Pfam" id="PF00069">
    <property type="entry name" value="Pkinase"/>
    <property type="match status" value="1"/>
</dbReference>
<evidence type="ECO:0000313" key="14">
    <source>
        <dbReference type="EMBL" id="CAH2274827.1"/>
    </source>
</evidence>
<keyword evidence="15" id="KW-1185">Reference proteome</keyword>
<sequence>MAFLLRFLGYGGEKKRLVESQWLRRGNPELDWEIMNELGDGAFGKVYKAQHKISKYLAAVKVLEISSDEALEDHIAEINILGQCQHPSILNLLEAVYWERQLWILVEFCAGGALDSVMLELGRGLNESQIRVVCLHTLNALQYLHSHKIIHRDLKAGNILLTQQGDIRLADFGVSAVNKEAQQRRSSFIGSPYWMAPEVVICETCKDAPYDYLADIWSLGVTLIELAEREPPHHDLNPTRVLLKIIKSQPPSLKYRKLWSQDFNNFLEKCLQRNSQDRFSASQLLELCAVNTNKHLLQNYRGKLLVYIMEKFFFDHIQHRDITKQFLPIGIHGKIGRSDPSYLGIVLNDGEEGFHCFTTRVGGDGETPTKLRRGGSANMTYRFEGDAYREEVKRRGRQHPRARRFGTTIITGSRDSRGTARHGTAGQCVTKGAEAARHGNLPHKEETLVSQKGHQEEGVRYLFLPIGIHGKIGRSDPSYLGIVLNDGEEGFHCVFYHQWLWCQAECLESSESTRSIPVSSEAGSQWEGILGDTERHGDTSSAPPRIMTPTGRCCSISPYVNPALFEIRRRHLCVVYYKEGATGVQLPPSAAVARWGEGAAGGITEKEIIDEGDKLNQDLPLKNVSECEVDKTKEADIVKGSPWRSSENLCISSRKLCRRWSVPSTRYKLITKVQTGEKDTENKMEQFYILSGKLTNAHTVEKKVVRTTQSFGSGYTEKREATTGERGRKDDLTSFMHRRDGHKKRLHFARCSWSVHLNDSNGVVNLPRQEESTDKEEETVDLDSDKGLNMQQEGNLPTEQKDKQTIWITRRFIVDGKEVKVSSCKRKTEPSVRDIKERTVRRQELQQLRLLQREEKKSQSQLEQRMQRERELMFRHIEQEIIGKKQYYEREIETLEKQMEQARARWEQEHTNRMQQDALRLKSQQQKERTKKKAELKEKWQENKCLLEQQQELNATLQKVVAEHKKKVMNIERENLCKIHSLKRARESVILRLEERHLQEKYQLFRQQVNEQYNLQKQQLNKRHEKEVERLKQYQNLLLDELKCQQSQDRTQNQKTLRSEGRTRLAMFKEGMKSQGISVAEQKERSKQFLLQEAARQKEQTQKQQHEQEEELQKLKQQLEQTCNELVQIQEEKMQTLQAQKTKKLQQLDSEHSMEAEQWKVRLRISRENLDTEFALRQQKILETGKQPWKDSERRTSWFFHS</sequence>
<keyword evidence="5" id="KW-0808">Transferase</keyword>
<dbReference type="AlphaFoldDB" id="A0AAD1RQ30"/>
<dbReference type="InterPro" id="IPR000719">
    <property type="entry name" value="Prot_kinase_dom"/>
</dbReference>
<evidence type="ECO:0000259" key="13">
    <source>
        <dbReference type="PROSITE" id="PS50011"/>
    </source>
</evidence>
<proteinExistence type="inferred from homology"/>
<name>A0AAD1RQ30_PELCU</name>
<dbReference type="GO" id="GO:0005524">
    <property type="term" value="F:ATP binding"/>
    <property type="evidence" value="ECO:0007669"/>
    <property type="project" value="UniProtKB-UniRule"/>
</dbReference>
<evidence type="ECO:0000256" key="9">
    <source>
        <dbReference type="ARBA" id="ARBA00047899"/>
    </source>
</evidence>
<dbReference type="Proteomes" id="UP001295444">
    <property type="component" value="Chromosome 03"/>
</dbReference>
<evidence type="ECO:0000256" key="10">
    <source>
        <dbReference type="ARBA" id="ARBA00048679"/>
    </source>
</evidence>
<evidence type="ECO:0000256" key="8">
    <source>
        <dbReference type="ARBA" id="ARBA00022840"/>
    </source>
</evidence>
<comment type="similarity">
    <text evidence="1">Belongs to the protein kinase superfamily. STE Ser/Thr protein kinase family. STE20 subfamily.</text>
</comment>
<dbReference type="EC" id="2.7.11.1" evidence="2"/>
<protein>
    <recommendedName>
        <fullName evidence="2">non-specific serine/threonine protein kinase</fullName>
        <ecNumber evidence="2">2.7.11.1</ecNumber>
    </recommendedName>
</protein>
<evidence type="ECO:0000256" key="2">
    <source>
        <dbReference type="ARBA" id="ARBA00012513"/>
    </source>
</evidence>
<dbReference type="PROSITE" id="PS00108">
    <property type="entry name" value="PROTEIN_KINASE_ST"/>
    <property type="match status" value="1"/>
</dbReference>
<dbReference type="Pfam" id="PF12474">
    <property type="entry name" value="PKK"/>
    <property type="match status" value="1"/>
</dbReference>
<evidence type="ECO:0000256" key="5">
    <source>
        <dbReference type="ARBA" id="ARBA00022679"/>
    </source>
</evidence>
<feature type="domain" description="Protein kinase" evidence="13">
    <location>
        <begin position="32"/>
        <end position="296"/>
    </location>
</feature>
<feature type="coiled-coil region" evidence="12">
    <location>
        <begin position="1010"/>
        <end position="1041"/>
    </location>
</feature>
<dbReference type="GO" id="GO:0004674">
    <property type="term" value="F:protein serine/threonine kinase activity"/>
    <property type="evidence" value="ECO:0007669"/>
    <property type="project" value="UniProtKB-KW"/>
</dbReference>
<dbReference type="SMART" id="SM00220">
    <property type="entry name" value="S_TKc"/>
    <property type="match status" value="1"/>
</dbReference>
<evidence type="ECO:0000256" key="7">
    <source>
        <dbReference type="ARBA" id="ARBA00022777"/>
    </source>
</evidence>
<keyword evidence="4" id="KW-0597">Phosphoprotein</keyword>
<dbReference type="InterPro" id="IPR051585">
    <property type="entry name" value="STE20_Ser/Thr_Kinases"/>
</dbReference>
<feature type="binding site" evidence="11">
    <location>
        <position position="61"/>
    </location>
    <ligand>
        <name>ATP</name>
        <dbReference type="ChEBI" id="CHEBI:30616"/>
    </ligand>
</feature>
<dbReference type="PANTHER" id="PTHR46538">
    <property type="entry name" value="PROTEIN KINASE DOMAIN-CONTAINING PROTEIN"/>
    <property type="match status" value="1"/>
</dbReference>
<dbReference type="InterPro" id="IPR017441">
    <property type="entry name" value="Protein_kinase_ATP_BS"/>
</dbReference>
<feature type="coiled-coil region" evidence="12">
    <location>
        <begin position="943"/>
        <end position="974"/>
    </location>
</feature>
<evidence type="ECO:0000256" key="6">
    <source>
        <dbReference type="ARBA" id="ARBA00022741"/>
    </source>
</evidence>
<organism evidence="14 15">
    <name type="scientific">Pelobates cultripes</name>
    <name type="common">Western spadefoot toad</name>
    <dbReference type="NCBI Taxonomy" id="61616"/>
    <lineage>
        <taxon>Eukaryota</taxon>
        <taxon>Metazoa</taxon>
        <taxon>Chordata</taxon>
        <taxon>Craniata</taxon>
        <taxon>Vertebrata</taxon>
        <taxon>Euteleostomi</taxon>
        <taxon>Amphibia</taxon>
        <taxon>Batrachia</taxon>
        <taxon>Anura</taxon>
        <taxon>Pelobatoidea</taxon>
        <taxon>Pelobatidae</taxon>
        <taxon>Pelobates</taxon>
    </lineage>
</organism>
<feature type="coiled-coil region" evidence="12">
    <location>
        <begin position="878"/>
        <end position="912"/>
    </location>
</feature>